<feature type="transmembrane region" description="Helical" evidence="6">
    <location>
        <begin position="213"/>
        <end position="233"/>
    </location>
</feature>
<evidence type="ECO:0000256" key="6">
    <source>
        <dbReference type="RuleBase" id="RU366058"/>
    </source>
</evidence>
<feature type="transmembrane region" description="Helical" evidence="6">
    <location>
        <begin position="180"/>
        <end position="201"/>
    </location>
</feature>
<dbReference type="PANTHER" id="PTHR12677:SF59">
    <property type="entry name" value="GOLGI APPARATUS MEMBRANE PROTEIN TVP38-RELATED"/>
    <property type="match status" value="1"/>
</dbReference>
<dbReference type="GO" id="GO:0005886">
    <property type="term" value="C:plasma membrane"/>
    <property type="evidence" value="ECO:0007669"/>
    <property type="project" value="UniProtKB-SubCell"/>
</dbReference>
<dbReference type="KEGG" id="hbe:BEI_2339"/>
<proteinExistence type="inferred from homology"/>
<dbReference type="PANTHER" id="PTHR12677">
    <property type="entry name" value="GOLGI APPARATUS MEMBRANE PROTEIN TVP38-RELATED"/>
    <property type="match status" value="1"/>
</dbReference>
<feature type="transmembrane region" description="Helical" evidence="6">
    <location>
        <begin position="68"/>
        <end position="91"/>
    </location>
</feature>
<dbReference type="EMBL" id="CP021435">
    <property type="protein sequence ID" value="ATJ83326.1"/>
    <property type="molecule type" value="Genomic_DNA"/>
</dbReference>
<evidence type="ECO:0000259" key="7">
    <source>
        <dbReference type="Pfam" id="PF09335"/>
    </source>
</evidence>
<feature type="transmembrane region" description="Helical" evidence="6">
    <location>
        <begin position="103"/>
        <end position="123"/>
    </location>
</feature>
<feature type="transmembrane region" description="Helical" evidence="6">
    <location>
        <begin position="151"/>
        <end position="173"/>
    </location>
</feature>
<keyword evidence="5 6" id="KW-0472">Membrane</keyword>
<evidence type="ECO:0000313" key="8">
    <source>
        <dbReference type="EMBL" id="ATJ83326.1"/>
    </source>
</evidence>
<dbReference type="InterPro" id="IPR015414">
    <property type="entry name" value="TMEM64"/>
</dbReference>
<comment type="similarity">
    <text evidence="6">Belongs to the TVP38/TMEM64 family.</text>
</comment>
<evidence type="ECO:0000256" key="3">
    <source>
        <dbReference type="ARBA" id="ARBA00022692"/>
    </source>
</evidence>
<name>A0A291P8T3_9GAMM</name>
<keyword evidence="9" id="KW-1185">Reference proteome</keyword>
<reference evidence="8 9" key="1">
    <citation type="journal article" date="2017" name="Sci. Rep.">
        <title>Revealing the Saline Adaptation Strategies of the Halophilic Bacterium Halomonas beimenensis through High-throughput Omics and Transposon Mutagenesis Approaches.</title>
        <authorList>
            <person name="Chen Y.H."/>
            <person name="Lin S.S."/>
            <person name="Shyu Y.T."/>
        </authorList>
    </citation>
    <scope>NUCLEOTIDE SEQUENCE [LARGE SCALE GENOMIC DNA]</scope>
    <source>
        <strain evidence="8 9">NTU-111</strain>
    </source>
</reference>
<dbReference type="AlphaFoldDB" id="A0A291P8T3"/>
<dbReference type="InterPro" id="IPR032816">
    <property type="entry name" value="VTT_dom"/>
</dbReference>
<evidence type="ECO:0000256" key="1">
    <source>
        <dbReference type="ARBA" id="ARBA00004651"/>
    </source>
</evidence>
<keyword evidence="2 6" id="KW-1003">Cell membrane</keyword>
<dbReference type="RefSeq" id="WP_227644700.1">
    <property type="nucleotide sequence ID" value="NZ_BAAADT010000004.1"/>
</dbReference>
<gene>
    <name evidence="8" type="ORF">BEI_2339</name>
</gene>
<evidence type="ECO:0000313" key="9">
    <source>
        <dbReference type="Proteomes" id="UP000219993"/>
    </source>
</evidence>
<comment type="subcellular location">
    <subcellularLocation>
        <location evidence="1 6">Cell membrane</location>
        <topology evidence="1 6">Multi-pass membrane protein</topology>
    </subcellularLocation>
</comment>
<dbReference type="Pfam" id="PF09335">
    <property type="entry name" value="VTT_dom"/>
    <property type="match status" value="1"/>
</dbReference>
<feature type="domain" description="VTT" evidence="7">
    <location>
        <begin position="83"/>
        <end position="203"/>
    </location>
</feature>
<accession>A0A291P8T3</accession>
<evidence type="ECO:0000256" key="2">
    <source>
        <dbReference type="ARBA" id="ARBA00022475"/>
    </source>
</evidence>
<protein>
    <recommendedName>
        <fullName evidence="6">TVP38/TMEM64 family membrane protein</fullName>
    </recommendedName>
</protein>
<sequence length="248" mass="26470">MARQQNREDGAPSRLSRASRRRILLGVALLAAFLASALVLWRTGMLDTLLDGDTLEQAVIRLGPLGPVLVIGLMTLAIVMSPIPSAPIALAAGAAYGHAWGTLYVAIGSGTGALIAFSIARLLGYDALRAWLGVRATPNLLNRFLGSQNTLMAAVFATRLMPFVSFDVISYAAGLSPLRAWRFAIATLLGVLPASFLLAHFGDELASDDLRRAAFTVLALGTITLLPLAWKATPARVRSALRRWLHFG</sequence>
<feature type="transmembrane region" description="Helical" evidence="6">
    <location>
        <begin position="23"/>
        <end position="41"/>
    </location>
</feature>
<keyword evidence="3 6" id="KW-0812">Transmembrane</keyword>
<evidence type="ECO:0000256" key="5">
    <source>
        <dbReference type="ARBA" id="ARBA00023136"/>
    </source>
</evidence>
<keyword evidence="4 6" id="KW-1133">Transmembrane helix</keyword>
<organism evidence="8 9">
    <name type="scientific">Halomonas beimenensis</name>
    <dbReference type="NCBI Taxonomy" id="475662"/>
    <lineage>
        <taxon>Bacteria</taxon>
        <taxon>Pseudomonadati</taxon>
        <taxon>Pseudomonadota</taxon>
        <taxon>Gammaproteobacteria</taxon>
        <taxon>Oceanospirillales</taxon>
        <taxon>Halomonadaceae</taxon>
        <taxon>Halomonas</taxon>
    </lineage>
</organism>
<dbReference type="Proteomes" id="UP000219993">
    <property type="component" value="Chromosome"/>
</dbReference>
<evidence type="ECO:0000256" key="4">
    <source>
        <dbReference type="ARBA" id="ARBA00022989"/>
    </source>
</evidence>